<sequence>MILKEFDRLTKRSVEQPNAIASFLAMTNNGKLT</sequence>
<keyword evidence="2" id="KW-1185">Reference proteome</keyword>
<gene>
    <name evidence="1" type="ORF">SAMN05216269_10661</name>
</gene>
<name>A0A1M7KRP9_9FLAO</name>
<protein>
    <submittedName>
        <fullName evidence="1">Uncharacterized protein</fullName>
    </submittedName>
</protein>
<organism evidence="1 2">
    <name type="scientific">Flavobacterium xinjiangense</name>
    <dbReference type="NCBI Taxonomy" id="178356"/>
    <lineage>
        <taxon>Bacteria</taxon>
        <taxon>Pseudomonadati</taxon>
        <taxon>Bacteroidota</taxon>
        <taxon>Flavobacteriia</taxon>
        <taxon>Flavobacteriales</taxon>
        <taxon>Flavobacteriaceae</taxon>
        <taxon>Flavobacterium</taxon>
    </lineage>
</organism>
<evidence type="ECO:0000313" key="2">
    <source>
        <dbReference type="Proteomes" id="UP000184092"/>
    </source>
</evidence>
<accession>A0A1M7KRP9</accession>
<reference evidence="2" key="1">
    <citation type="submission" date="2016-11" db="EMBL/GenBank/DDBJ databases">
        <authorList>
            <person name="Varghese N."/>
            <person name="Submissions S."/>
        </authorList>
    </citation>
    <scope>NUCLEOTIDE SEQUENCE [LARGE SCALE GENOMIC DNA]</scope>
    <source>
        <strain evidence="2">CGMCC 1.2749</strain>
    </source>
</reference>
<evidence type="ECO:0000313" key="1">
    <source>
        <dbReference type="EMBL" id="SHM68113.1"/>
    </source>
</evidence>
<dbReference type="EMBL" id="FRCL01000006">
    <property type="protein sequence ID" value="SHM68113.1"/>
    <property type="molecule type" value="Genomic_DNA"/>
</dbReference>
<dbReference type="AlphaFoldDB" id="A0A1M7KRP9"/>
<proteinExistence type="predicted"/>
<dbReference type="Proteomes" id="UP000184092">
    <property type="component" value="Unassembled WGS sequence"/>
</dbReference>